<gene>
    <name evidence="6" type="ORF">S03H2_19247</name>
</gene>
<dbReference type="Gene3D" id="3.30.230.10">
    <property type="match status" value="1"/>
</dbReference>
<dbReference type="InterPro" id="IPR019539">
    <property type="entry name" value="GalKase_N"/>
</dbReference>
<evidence type="ECO:0008006" key="7">
    <source>
        <dbReference type="Google" id="ProtNLM"/>
    </source>
</evidence>
<dbReference type="SUPFAM" id="SSF55060">
    <property type="entry name" value="GHMP Kinase, C-terminal domain"/>
    <property type="match status" value="1"/>
</dbReference>
<dbReference type="GO" id="GO:0005829">
    <property type="term" value="C:cytosol"/>
    <property type="evidence" value="ECO:0007669"/>
    <property type="project" value="TreeGrafter"/>
</dbReference>
<evidence type="ECO:0000259" key="5">
    <source>
        <dbReference type="Pfam" id="PF10509"/>
    </source>
</evidence>
<dbReference type="GO" id="GO:0005524">
    <property type="term" value="F:ATP binding"/>
    <property type="evidence" value="ECO:0007669"/>
    <property type="project" value="UniProtKB-KW"/>
</dbReference>
<evidence type="ECO:0000259" key="4">
    <source>
        <dbReference type="Pfam" id="PF00288"/>
    </source>
</evidence>
<dbReference type="PROSITE" id="PS00106">
    <property type="entry name" value="GALACTOKINASE"/>
    <property type="match status" value="1"/>
</dbReference>
<name>X1HGL9_9ZZZZ</name>
<dbReference type="PANTHER" id="PTHR10457:SF7">
    <property type="entry name" value="GALACTOKINASE-RELATED"/>
    <property type="match status" value="1"/>
</dbReference>
<dbReference type="Pfam" id="PF00288">
    <property type="entry name" value="GHMP_kinases_N"/>
    <property type="match status" value="1"/>
</dbReference>
<dbReference type="SUPFAM" id="SSF54211">
    <property type="entry name" value="Ribosomal protein S5 domain 2-like"/>
    <property type="match status" value="1"/>
</dbReference>
<dbReference type="GO" id="GO:0006012">
    <property type="term" value="P:galactose metabolic process"/>
    <property type="evidence" value="ECO:0007669"/>
    <property type="project" value="InterPro"/>
</dbReference>
<evidence type="ECO:0000256" key="1">
    <source>
        <dbReference type="ARBA" id="ARBA00006566"/>
    </source>
</evidence>
<dbReference type="InterPro" id="IPR020568">
    <property type="entry name" value="Ribosomal_Su5_D2-typ_SF"/>
</dbReference>
<comment type="similarity">
    <text evidence="1">Belongs to the GHMP kinase family. GalK subfamily.</text>
</comment>
<dbReference type="InterPro" id="IPR036554">
    <property type="entry name" value="GHMP_kinase_C_sf"/>
</dbReference>
<evidence type="ECO:0000313" key="6">
    <source>
        <dbReference type="EMBL" id="GAH44443.1"/>
    </source>
</evidence>
<comment type="caution">
    <text evidence="6">The sequence shown here is derived from an EMBL/GenBank/DDBJ whole genome shotgun (WGS) entry which is preliminary data.</text>
</comment>
<dbReference type="InterPro" id="IPR019741">
    <property type="entry name" value="Galactokinase_CS"/>
</dbReference>
<dbReference type="PRINTS" id="PR00473">
    <property type="entry name" value="GALCTOKINASE"/>
</dbReference>
<dbReference type="AlphaFoldDB" id="X1HGL9"/>
<accession>X1HGL9</accession>
<evidence type="ECO:0000256" key="2">
    <source>
        <dbReference type="ARBA" id="ARBA00022741"/>
    </source>
</evidence>
<dbReference type="InterPro" id="IPR006204">
    <property type="entry name" value="GHMP_kinase_N_dom"/>
</dbReference>
<dbReference type="PANTHER" id="PTHR10457">
    <property type="entry name" value="MEVALONATE KINASE/GALACTOKINASE"/>
    <property type="match status" value="1"/>
</dbReference>
<reference evidence="6" key="1">
    <citation type="journal article" date="2014" name="Front. Microbiol.">
        <title>High frequency of phylogenetically diverse reductive dehalogenase-homologous genes in deep subseafloor sedimentary metagenomes.</title>
        <authorList>
            <person name="Kawai M."/>
            <person name="Futagami T."/>
            <person name="Toyoda A."/>
            <person name="Takaki Y."/>
            <person name="Nishi S."/>
            <person name="Hori S."/>
            <person name="Arai W."/>
            <person name="Tsubouchi T."/>
            <person name="Morono Y."/>
            <person name="Uchiyama I."/>
            <person name="Ito T."/>
            <person name="Fujiyama A."/>
            <person name="Inagaki F."/>
            <person name="Takami H."/>
        </authorList>
    </citation>
    <scope>NUCLEOTIDE SEQUENCE</scope>
    <source>
        <strain evidence="6">Expedition CK06-06</strain>
    </source>
</reference>
<dbReference type="PRINTS" id="PR00959">
    <property type="entry name" value="MEVGALKINASE"/>
</dbReference>
<sequence>MKKLEICNNFKILQDLFFKKFVKGNKEREVTFRKESLINILSPGRVNIIGEHTDYNLGLSINAAINKYIFIAGYENKTDYVEVFSKYLNDSSKFSLDDITFDKTTHWINYIKGVLKEYIQNGYKIGGFSMVVDSNLPIGAGISSSASLEVGVAKFVEELFNLKVDRKQTVVYCNSAENNFVGVSCGFMDQFSVAYGKKNHVIYLNFKDLSYEYIPFDLEDNLILIINSKEERNLANTEYNKRRKECTDAVRLISRIVKNKNIKSLSDISLGLLYELENKIPEKLFRRVK</sequence>
<dbReference type="EMBL" id="BARU01010040">
    <property type="protein sequence ID" value="GAH44443.1"/>
    <property type="molecule type" value="Genomic_DNA"/>
</dbReference>
<feature type="domain" description="GHMP kinase N-terminal" evidence="4">
    <location>
        <begin position="109"/>
        <end position="197"/>
    </location>
</feature>
<protein>
    <recommendedName>
        <fullName evidence="7">Galactokinase N-terminal domain-containing protein</fullName>
    </recommendedName>
</protein>
<dbReference type="GO" id="GO:0004335">
    <property type="term" value="F:galactokinase activity"/>
    <property type="evidence" value="ECO:0007669"/>
    <property type="project" value="InterPro"/>
</dbReference>
<dbReference type="FunFam" id="3.30.230.10:FF:000017">
    <property type="entry name" value="Galactokinase"/>
    <property type="match status" value="1"/>
</dbReference>
<organism evidence="6">
    <name type="scientific">marine sediment metagenome</name>
    <dbReference type="NCBI Taxonomy" id="412755"/>
    <lineage>
        <taxon>unclassified sequences</taxon>
        <taxon>metagenomes</taxon>
        <taxon>ecological metagenomes</taxon>
    </lineage>
</organism>
<dbReference type="InterPro" id="IPR006206">
    <property type="entry name" value="Mevalonate/galactokinase"/>
</dbReference>
<feature type="non-terminal residue" evidence="6">
    <location>
        <position position="289"/>
    </location>
</feature>
<keyword evidence="3" id="KW-0067">ATP-binding</keyword>
<dbReference type="InterPro" id="IPR014721">
    <property type="entry name" value="Ribsml_uS5_D2-typ_fold_subgr"/>
</dbReference>
<feature type="domain" description="Galactokinase N-terminal" evidence="5">
    <location>
        <begin position="32"/>
        <end position="72"/>
    </location>
</feature>
<dbReference type="InterPro" id="IPR000705">
    <property type="entry name" value="Galactokinase"/>
</dbReference>
<dbReference type="Pfam" id="PF10509">
    <property type="entry name" value="GalKase_gal_bdg"/>
    <property type="match status" value="1"/>
</dbReference>
<dbReference type="Gene3D" id="3.30.70.890">
    <property type="entry name" value="GHMP kinase, C-terminal domain"/>
    <property type="match status" value="1"/>
</dbReference>
<dbReference type="PIRSF" id="PIRSF000530">
    <property type="entry name" value="Galactokinase"/>
    <property type="match status" value="1"/>
</dbReference>
<proteinExistence type="inferred from homology"/>
<keyword evidence="2" id="KW-0547">Nucleotide-binding</keyword>
<evidence type="ECO:0000256" key="3">
    <source>
        <dbReference type="ARBA" id="ARBA00022840"/>
    </source>
</evidence>